<organism evidence="8 9">
    <name type="scientific">Cricetulus griseus</name>
    <name type="common">Chinese hamster</name>
    <name type="synonym">Cricetulus barabensis griseus</name>
    <dbReference type="NCBI Taxonomy" id="10029"/>
    <lineage>
        <taxon>Eukaryota</taxon>
        <taxon>Metazoa</taxon>
        <taxon>Chordata</taxon>
        <taxon>Craniata</taxon>
        <taxon>Vertebrata</taxon>
        <taxon>Euteleostomi</taxon>
        <taxon>Mammalia</taxon>
        <taxon>Eutheria</taxon>
        <taxon>Euarchontoglires</taxon>
        <taxon>Glires</taxon>
        <taxon>Rodentia</taxon>
        <taxon>Myomorpha</taxon>
        <taxon>Muroidea</taxon>
        <taxon>Cricetidae</taxon>
        <taxon>Cricetinae</taxon>
        <taxon>Cricetulus</taxon>
    </lineage>
</organism>
<name>G3I4V7_CRIGR</name>
<keyword evidence="2" id="KW-0813">Transport</keyword>
<reference evidence="9" key="1">
    <citation type="journal article" date="2011" name="Nat. Biotechnol.">
        <title>The genomic sequence of the Chinese hamster ovary (CHO)-K1 cell line.</title>
        <authorList>
            <person name="Xu X."/>
            <person name="Nagarajan H."/>
            <person name="Lewis N.E."/>
            <person name="Pan S."/>
            <person name="Cai Z."/>
            <person name="Liu X."/>
            <person name="Chen W."/>
            <person name="Xie M."/>
            <person name="Wang W."/>
            <person name="Hammond S."/>
            <person name="Andersen M.R."/>
            <person name="Neff N."/>
            <person name="Passarelli B."/>
            <person name="Koh W."/>
            <person name="Fan H.C."/>
            <person name="Wang J."/>
            <person name="Gui Y."/>
            <person name="Lee K.H."/>
            <person name="Betenbaugh M.J."/>
            <person name="Quake S.R."/>
            <person name="Famili I."/>
            <person name="Palsson B.O."/>
            <person name="Wang J."/>
        </authorList>
    </citation>
    <scope>NUCLEOTIDE SEQUENCE [LARGE SCALE GENOMIC DNA]</scope>
    <source>
        <strain evidence="9">CHO K1 cell line</strain>
    </source>
</reference>
<dbReference type="InterPro" id="IPR043926">
    <property type="entry name" value="ABCG_dom"/>
</dbReference>
<dbReference type="SUPFAM" id="SSF52540">
    <property type="entry name" value="P-loop containing nucleoside triphosphate hydrolases"/>
    <property type="match status" value="1"/>
</dbReference>
<dbReference type="Proteomes" id="UP000001075">
    <property type="component" value="Unassembled WGS sequence"/>
</dbReference>
<comment type="subcellular location">
    <subcellularLocation>
        <location evidence="1">Membrane</location>
        <topology evidence="1">Multi-pass membrane protein</topology>
    </subcellularLocation>
</comment>
<dbReference type="Gene3D" id="3.40.50.300">
    <property type="entry name" value="P-loop containing nucleotide triphosphate hydrolases"/>
    <property type="match status" value="1"/>
</dbReference>
<evidence type="ECO:0000256" key="2">
    <source>
        <dbReference type="ARBA" id="ARBA00022448"/>
    </source>
</evidence>
<dbReference type="InterPro" id="IPR050352">
    <property type="entry name" value="ABCG_transporters"/>
</dbReference>
<dbReference type="GO" id="GO:0003924">
    <property type="term" value="F:GTPase activity"/>
    <property type="evidence" value="ECO:0007669"/>
    <property type="project" value="InterPro"/>
</dbReference>
<dbReference type="InParanoid" id="G3I4V7"/>
<protein>
    <submittedName>
        <fullName evidence="8">ATP-binding cassette sub-family G member 3</fullName>
    </submittedName>
</protein>
<dbReference type="GO" id="GO:0140359">
    <property type="term" value="F:ABC-type transporter activity"/>
    <property type="evidence" value="ECO:0007669"/>
    <property type="project" value="InterPro"/>
</dbReference>
<dbReference type="PANTHER" id="PTHR48041:SF70">
    <property type="entry name" value="ATP-BINDING CASSETTE SUB-FAMILY G MEMBER 3"/>
    <property type="match status" value="1"/>
</dbReference>
<evidence type="ECO:0000256" key="1">
    <source>
        <dbReference type="ARBA" id="ARBA00004141"/>
    </source>
</evidence>
<dbReference type="GO" id="GO:0005524">
    <property type="term" value="F:ATP binding"/>
    <property type="evidence" value="ECO:0007669"/>
    <property type="project" value="UniProtKB-KW"/>
</dbReference>
<evidence type="ECO:0000259" key="6">
    <source>
        <dbReference type="Pfam" id="PF02263"/>
    </source>
</evidence>
<dbReference type="GO" id="GO:0032217">
    <property type="term" value="F:riboflavin transmembrane transporter activity"/>
    <property type="evidence" value="ECO:0007669"/>
    <property type="project" value="TreeGrafter"/>
</dbReference>
<dbReference type="PANTHER" id="PTHR48041">
    <property type="entry name" value="ABC TRANSPORTER G FAMILY MEMBER 28"/>
    <property type="match status" value="1"/>
</dbReference>
<dbReference type="GO" id="GO:0015562">
    <property type="term" value="F:efflux transmembrane transporter activity"/>
    <property type="evidence" value="ECO:0007669"/>
    <property type="project" value="TreeGrafter"/>
</dbReference>
<dbReference type="InterPro" id="IPR015894">
    <property type="entry name" value="Guanylate-bd_N"/>
</dbReference>
<keyword evidence="3" id="KW-0812">Transmembrane</keyword>
<feature type="domain" description="Guanylate-binding protein N-terminal" evidence="6">
    <location>
        <begin position="10"/>
        <end position="77"/>
    </location>
</feature>
<keyword evidence="8" id="KW-0067">ATP-binding</keyword>
<keyword evidence="4" id="KW-1133">Transmembrane helix</keyword>
<keyword evidence="5" id="KW-0472">Membrane</keyword>
<dbReference type="AlphaFoldDB" id="G3I4V7"/>
<evidence type="ECO:0000256" key="5">
    <source>
        <dbReference type="ARBA" id="ARBA00023136"/>
    </source>
</evidence>
<evidence type="ECO:0000313" key="8">
    <source>
        <dbReference type="EMBL" id="EGW11200.1"/>
    </source>
</evidence>
<dbReference type="Pfam" id="PF02263">
    <property type="entry name" value="GBP"/>
    <property type="match status" value="1"/>
</dbReference>
<dbReference type="GO" id="GO:0005886">
    <property type="term" value="C:plasma membrane"/>
    <property type="evidence" value="ECO:0007669"/>
    <property type="project" value="TreeGrafter"/>
</dbReference>
<sequence length="284" mass="32058">MPKQGGTCEVREFTELIWAKSSPSPDGIKNSTEFVSFFPDFIKTVRDFMLELKLDRDSIIITEDEYLENALKLIPNDMVMHTVSVRENVEFSAALRLPTSITRDEKRSRINEVLGLLHLDEESNVKPRSKELRKRTSIAMELVIEHPILFLDDPTTDLDLGTTTDVISVLKKMSMRGRTIIFSINQPPYFIFRCFDSLTLLALGKVMFHGPAQEALEYFTSAGYNYDSHLNPVDFFLDIINGGFSAILDTEEGGQKGMPSQGGCYALRVIAVNLSEKHTQSHKA</sequence>
<proteinExistence type="predicted"/>
<dbReference type="Pfam" id="PF19055">
    <property type="entry name" value="ABC2_membrane_7"/>
    <property type="match status" value="1"/>
</dbReference>
<keyword evidence="8" id="KW-0547">Nucleotide-binding</keyword>
<dbReference type="InterPro" id="IPR027417">
    <property type="entry name" value="P-loop_NTPase"/>
</dbReference>
<feature type="domain" description="ABC transporter family G" evidence="7">
    <location>
        <begin position="186"/>
        <end position="242"/>
    </location>
</feature>
<dbReference type="GO" id="GO:0005525">
    <property type="term" value="F:GTP binding"/>
    <property type="evidence" value="ECO:0007669"/>
    <property type="project" value="InterPro"/>
</dbReference>
<evidence type="ECO:0000256" key="3">
    <source>
        <dbReference type="ARBA" id="ARBA00022692"/>
    </source>
</evidence>
<dbReference type="STRING" id="10029.G3I4V7"/>
<gene>
    <name evidence="8" type="ORF">I79_018497</name>
</gene>
<evidence type="ECO:0000256" key="4">
    <source>
        <dbReference type="ARBA" id="ARBA00022989"/>
    </source>
</evidence>
<evidence type="ECO:0000313" key="9">
    <source>
        <dbReference type="Proteomes" id="UP000001075"/>
    </source>
</evidence>
<accession>G3I4V7</accession>
<dbReference type="EMBL" id="JH001270">
    <property type="protein sequence ID" value="EGW11200.1"/>
    <property type="molecule type" value="Genomic_DNA"/>
</dbReference>
<evidence type="ECO:0000259" key="7">
    <source>
        <dbReference type="Pfam" id="PF19055"/>
    </source>
</evidence>